<dbReference type="Proteomes" id="UP000076722">
    <property type="component" value="Unassembled WGS sequence"/>
</dbReference>
<feature type="transmembrane region" description="Helical" evidence="2">
    <location>
        <begin position="84"/>
        <end position="105"/>
    </location>
</feature>
<name>A0A165AL70_9AGAM</name>
<dbReference type="EMBL" id="KV419394">
    <property type="protein sequence ID" value="KZS99196.1"/>
    <property type="molecule type" value="Genomic_DNA"/>
</dbReference>
<sequence>MYEMQDLSQEGKTKQTGSDSQHDTGEKLAKEVSNASDVAVWAMSSASILFLSAVFLFASPRLLLFLSSSSSAEHRDALTPLESFLSIQLGLLLLAVSVCLIIAIPSGEPISRVQEGRGHPLLYPLTASCGISAIVSYNADSSKTGGLGVVVFLISSVIALWGFWVVLFEGSSLLSKKTGADKRTSAFLFWNKNAASLQKKELKRRQGQ</sequence>
<evidence type="ECO:0000256" key="1">
    <source>
        <dbReference type="SAM" id="MobiDB-lite"/>
    </source>
</evidence>
<organism evidence="3 4">
    <name type="scientific">Sistotremastrum niveocremeum HHB9708</name>
    <dbReference type="NCBI Taxonomy" id="1314777"/>
    <lineage>
        <taxon>Eukaryota</taxon>
        <taxon>Fungi</taxon>
        <taxon>Dikarya</taxon>
        <taxon>Basidiomycota</taxon>
        <taxon>Agaricomycotina</taxon>
        <taxon>Agaricomycetes</taxon>
        <taxon>Sistotremastrales</taxon>
        <taxon>Sistotremastraceae</taxon>
        <taxon>Sertulicium</taxon>
        <taxon>Sertulicium niveocremeum</taxon>
    </lineage>
</organism>
<keyword evidence="2" id="KW-0812">Transmembrane</keyword>
<evidence type="ECO:0000256" key="2">
    <source>
        <dbReference type="SAM" id="Phobius"/>
    </source>
</evidence>
<dbReference type="OrthoDB" id="2550114at2759"/>
<keyword evidence="2" id="KW-1133">Transmembrane helix</keyword>
<evidence type="ECO:0000313" key="4">
    <source>
        <dbReference type="Proteomes" id="UP000076722"/>
    </source>
</evidence>
<keyword evidence="4" id="KW-1185">Reference proteome</keyword>
<accession>A0A165AL70</accession>
<keyword evidence="2" id="KW-0472">Membrane</keyword>
<feature type="compositionally biased region" description="Polar residues" evidence="1">
    <location>
        <begin position="1"/>
        <end position="19"/>
    </location>
</feature>
<feature type="transmembrane region" description="Helical" evidence="2">
    <location>
        <begin position="145"/>
        <end position="167"/>
    </location>
</feature>
<proteinExistence type="predicted"/>
<reference evidence="3 4" key="1">
    <citation type="journal article" date="2016" name="Mol. Biol. Evol.">
        <title>Comparative Genomics of Early-Diverging Mushroom-Forming Fungi Provides Insights into the Origins of Lignocellulose Decay Capabilities.</title>
        <authorList>
            <person name="Nagy L.G."/>
            <person name="Riley R."/>
            <person name="Tritt A."/>
            <person name="Adam C."/>
            <person name="Daum C."/>
            <person name="Floudas D."/>
            <person name="Sun H."/>
            <person name="Yadav J.S."/>
            <person name="Pangilinan J."/>
            <person name="Larsson K.H."/>
            <person name="Matsuura K."/>
            <person name="Barry K."/>
            <person name="Labutti K."/>
            <person name="Kuo R."/>
            <person name="Ohm R.A."/>
            <person name="Bhattacharya S.S."/>
            <person name="Shirouzu T."/>
            <person name="Yoshinaga Y."/>
            <person name="Martin F.M."/>
            <person name="Grigoriev I.V."/>
            <person name="Hibbett D.S."/>
        </authorList>
    </citation>
    <scope>NUCLEOTIDE SEQUENCE [LARGE SCALE GENOMIC DNA]</scope>
    <source>
        <strain evidence="3 4">HHB9708</strain>
    </source>
</reference>
<feature type="transmembrane region" description="Helical" evidence="2">
    <location>
        <begin position="38"/>
        <end position="64"/>
    </location>
</feature>
<protein>
    <submittedName>
        <fullName evidence="3">Uncharacterized protein</fullName>
    </submittedName>
</protein>
<dbReference type="STRING" id="1314777.A0A165AL70"/>
<dbReference type="PANTHER" id="PTHR39605:SF1">
    <property type="entry name" value="MAJOR FACILITATOR SUPERFAMILY (MFS) PROFILE DOMAIN-CONTAINING PROTEIN"/>
    <property type="match status" value="1"/>
</dbReference>
<evidence type="ECO:0000313" key="3">
    <source>
        <dbReference type="EMBL" id="KZS99196.1"/>
    </source>
</evidence>
<dbReference type="AlphaFoldDB" id="A0A165AL70"/>
<feature type="transmembrane region" description="Helical" evidence="2">
    <location>
        <begin position="121"/>
        <end position="139"/>
    </location>
</feature>
<dbReference type="PANTHER" id="PTHR39605">
    <property type="entry name" value="MAJOR FACILITATOR SUPERFAMILY (MFS) PROFILE DOMAIN-CONTAINING PROTEIN"/>
    <property type="match status" value="1"/>
</dbReference>
<gene>
    <name evidence="3" type="ORF">SISNIDRAFT_480766</name>
</gene>
<feature type="region of interest" description="Disordered" evidence="1">
    <location>
        <begin position="1"/>
        <end position="28"/>
    </location>
</feature>